<dbReference type="Proteomes" id="UP001219568">
    <property type="component" value="Unassembled WGS sequence"/>
</dbReference>
<accession>A0AAD6IMD6</accession>
<reference evidence="1" key="1">
    <citation type="journal article" date="2023" name="IMA Fungus">
        <title>Comparative genomic study of the Penicillium genus elucidates a diverse pangenome and 15 lateral gene transfer events.</title>
        <authorList>
            <person name="Petersen C."/>
            <person name="Sorensen T."/>
            <person name="Nielsen M.R."/>
            <person name="Sondergaard T.E."/>
            <person name="Sorensen J.L."/>
            <person name="Fitzpatrick D.A."/>
            <person name="Frisvad J.C."/>
            <person name="Nielsen K.L."/>
        </authorList>
    </citation>
    <scope>NUCLEOTIDE SEQUENCE</scope>
    <source>
        <strain evidence="1">IBT 15450</strain>
    </source>
</reference>
<name>A0AAD6IMD6_PENCN</name>
<keyword evidence="2" id="KW-1185">Reference proteome</keyword>
<evidence type="ECO:0000313" key="1">
    <source>
        <dbReference type="EMBL" id="KAJ6056974.1"/>
    </source>
</evidence>
<reference evidence="1" key="2">
    <citation type="submission" date="2023-01" db="EMBL/GenBank/DDBJ databases">
        <authorList>
            <person name="Petersen C."/>
        </authorList>
    </citation>
    <scope>NUCLEOTIDE SEQUENCE</scope>
    <source>
        <strain evidence="1">IBT 15450</strain>
    </source>
</reference>
<evidence type="ECO:0000313" key="2">
    <source>
        <dbReference type="Proteomes" id="UP001219568"/>
    </source>
</evidence>
<gene>
    <name evidence="1" type="ORF">N7460_000248</name>
</gene>
<dbReference type="AlphaFoldDB" id="A0AAD6IMD6"/>
<dbReference type="EMBL" id="JAQJZL010000001">
    <property type="protein sequence ID" value="KAJ6056974.1"/>
    <property type="molecule type" value="Genomic_DNA"/>
</dbReference>
<comment type="caution">
    <text evidence="1">The sequence shown here is derived from an EMBL/GenBank/DDBJ whole genome shotgun (WGS) entry which is preliminary data.</text>
</comment>
<protein>
    <submittedName>
        <fullName evidence="1">Uncharacterized protein</fullName>
    </submittedName>
</protein>
<sequence>MDEIAEVVRHIGRQQAENACYRTCYALLKQLQDLVVEASENLIRLHQADRTLSADDDLYAVYQIAEKMRGSVRDLLAQAHNARTTYEDICHSGSENI</sequence>
<proteinExistence type="predicted"/>
<organism evidence="1 2">
    <name type="scientific">Penicillium canescens</name>
    <dbReference type="NCBI Taxonomy" id="5083"/>
    <lineage>
        <taxon>Eukaryota</taxon>
        <taxon>Fungi</taxon>
        <taxon>Dikarya</taxon>
        <taxon>Ascomycota</taxon>
        <taxon>Pezizomycotina</taxon>
        <taxon>Eurotiomycetes</taxon>
        <taxon>Eurotiomycetidae</taxon>
        <taxon>Eurotiales</taxon>
        <taxon>Aspergillaceae</taxon>
        <taxon>Penicillium</taxon>
    </lineage>
</organism>